<gene>
    <name evidence="2" type="ORF">B0J12DRAFT_659299</name>
</gene>
<name>A0ABQ8GE88_9PEZI</name>
<dbReference type="Proteomes" id="UP000774617">
    <property type="component" value="Unassembled WGS sequence"/>
</dbReference>
<comment type="caution">
    <text evidence="2">The sequence shown here is derived from an EMBL/GenBank/DDBJ whole genome shotgun (WGS) entry which is preliminary data.</text>
</comment>
<accession>A0ABQ8GE88</accession>
<evidence type="ECO:0008006" key="4">
    <source>
        <dbReference type="Google" id="ProtNLM"/>
    </source>
</evidence>
<sequence>MITARYSFAFGTLILVMNTRGSSGSQYSSAVAALASALAFREQSFKWRSKRVVDEKLERKKVEYRLWELSHLTIPA</sequence>
<protein>
    <recommendedName>
        <fullName evidence="4">Secreted protein</fullName>
    </recommendedName>
</protein>
<dbReference type="EMBL" id="JAGTJR010000010">
    <property type="protein sequence ID" value="KAH7053260.1"/>
    <property type="molecule type" value="Genomic_DNA"/>
</dbReference>
<evidence type="ECO:0000313" key="3">
    <source>
        <dbReference type="Proteomes" id="UP000774617"/>
    </source>
</evidence>
<reference evidence="2 3" key="1">
    <citation type="journal article" date="2021" name="Nat. Commun.">
        <title>Genetic determinants of endophytism in the Arabidopsis root mycobiome.</title>
        <authorList>
            <person name="Mesny F."/>
            <person name="Miyauchi S."/>
            <person name="Thiergart T."/>
            <person name="Pickel B."/>
            <person name="Atanasova L."/>
            <person name="Karlsson M."/>
            <person name="Huettel B."/>
            <person name="Barry K.W."/>
            <person name="Haridas S."/>
            <person name="Chen C."/>
            <person name="Bauer D."/>
            <person name="Andreopoulos W."/>
            <person name="Pangilinan J."/>
            <person name="LaButti K."/>
            <person name="Riley R."/>
            <person name="Lipzen A."/>
            <person name="Clum A."/>
            <person name="Drula E."/>
            <person name="Henrissat B."/>
            <person name="Kohler A."/>
            <person name="Grigoriev I.V."/>
            <person name="Martin F.M."/>
            <person name="Hacquard S."/>
        </authorList>
    </citation>
    <scope>NUCLEOTIDE SEQUENCE [LARGE SCALE GENOMIC DNA]</scope>
    <source>
        <strain evidence="2 3">MPI-SDFR-AT-0080</strain>
    </source>
</reference>
<feature type="chain" id="PRO_5046104344" description="Secreted protein" evidence="1">
    <location>
        <begin position="25"/>
        <end position="76"/>
    </location>
</feature>
<evidence type="ECO:0000313" key="2">
    <source>
        <dbReference type="EMBL" id="KAH7053260.1"/>
    </source>
</evidence>
<keyword evidence="3" id="KW-1185">Reference proteome</keyword>
<feature type="signal peptide" evidence="1">
    <location>
        <begin position="1"/>
        <end position="24"/>
    </location>
</feature>
<evidence type="ECO:0000256" key="1">
    <source>
        <dbReference type="SAM" id="SignalP"/>
    </source>
</evidence>
<proteinExistence type="predicted"/>
<organism evidence="2 3">
    <name type="scientific">Macrophomina phaseolina</name>
    <dbReference type="NCBI Taxonomy" id="35725"/>
    <lineage>
        <taxon>Eukaryota</taxon>
        <taxon>Fungi</taxon>
        <taxon>Dikarya</taxon>
        <taxon>Ascomycota</taxon>
        <taxon>Pezizomycotina</taxon>
        <taxon>Dothideomycetes</taxon>
        <taxon>Dothideomycetes incertae sedis</taxon>
        <taxon>Botryosphaeriales</taxon>
        <taxon>Botryosphaeriaceae</taxon>
        <taxon>Macrophomina</taxon>
    </lineage>
</organism>
<keyword evidence="1" id="KW-0732">Signal</keyword>